<sequence length="216" mass="23064">MTYQRHSDGIEFSEREIRDLGAAWLALGIAFTFFFRRDLASDLLAGIFSVETAIVTLALSMGTVGIGFLLHELAHKVVAIQFGRIAEFRADYTMLAVAIGAGLVGFLFAAPGAVYHAGREITPRQNGLIAVAGPLTNLALAAVFFPLVLFSPDGILQQAGQLGVSVNLLLAGFNMIPFGPLDGRKVLSWSIIVFSVVFLVSVGLAIWAALFVGFGY</sequence>
<dbReference type="Proteomes" id="UP001596417">
    <property type="component" value="Unassembled WGS sequence"/>
</dbReference>
<dbReference type="PANTHER" id="PTHR35864">
    <property type="entry name" value="ZINC METALLOPROTEASE MJ0611-RELATED"/>
    <property type="match status" value="1"/>
</dbReference>
<feature type="transmembrane region" description="Helical" evidence="1">
    <location>
        <begin position="127"/>
        <end position="150"/>
    </location>
</feature>
<keyword evidence="2" id="KW-0482">Metalloprotease</keyword>
<feature type="transmembrane region" description="Helical" evidence="1">
    <location>
        <begin position="20"/>
        <end position="37"/>
    </location>
</feature>
<evidence type="ECO:0000256" key="1">
    <source>
        <dbReference type="SAM" id="Phobius"/>
    </source>
</evidence>
<dbReference type="PANTHER" id="PTHR35864:SF1">
    <property type="entry name" value="ZINC METALLOPROTEASE YWHC-RELATED"/>
    <property type="match status" value="1"/>
</dbReference>
<feature type="transmembrane region" description="Helical" evidence="1">
    <location>
        <begin position="43"/>
        <end position="71"/>
    </location>
</feature>
<proteinExistence type="predicted"/>
<name>A0ABD5YKR8_9EURY</name>
<feature type="transmembrane region" description="Helical" evidence="1">
    <location>
        <begin position="162"/>
        <end position="181"/>
    </location>
</feature>
<evidence type="ECO:0000313" key="3">
    <source>
        <dbReference type="Proteomes" id="UP001596417"/>
    </source>
</evidence>
<dbReference type="AlphaFoldDB" id="A0ABD5YKR8"/>
<dbReference type="GO" id="GO:0008237">
    <property type="term" value="F:metallopeptidase activity"/>
    <property type="evidence" value="ECO:0007669"/>
    <property type="project" value="UniProtKB-KW"/>
</dbReference>
<dbReference type="GeneID" id="76198244"/>
<keyword evidence="1" id="KW-0812">Transmembrane</keyword>
<feature type="transmembrane region" description="Helical" evidence="1">
    <location>
        <begin position="92"/>
        <end position="115"/>
    </location>
</feature>
<comment type="caution">
    <text evidence="2">The sequence shown here is derived from an EMBL/GenBank/DDBJ whole genome shotgun (WGS) entry which is preliminary data.</text>
</comment>
<keyword evidence="1" id="KW-1133">Transmembrane helix</keyword>
<keyword evidence="3" id="KW-1185">Reference proteome</keyword>
<dbReference type="RefSeq" id="WP_248904247.1">
    <property type="nucleotide sequence ID" value="NZ_CP109979.1"/>
</dbReference>
<dbReference type="EMBL" id="JBHTAX010000001">
    <property type="protein sequence ID" value="MFC7188696.1"/>
    <property type="molecule type" value="Genomic_DNA"/>
</dbReference>
<accession>A0ABD5YKR8</accession>
<keyword evidence="2" id="KW-0645">Protease</keyword>
<gene>
    <name evidence="2" type="ORF">ACFQL7_01730</name>
</gene>
<protein>
    <submittedName>
        <fullName evidence="2">Metalloprotease</fullName>
    </submittedName>
</protein>
<reference evidence="2 3" key="1">
    <citation type="journal article" date="2019" name="Int. J. Syst. Evol. Microbiol.">
        <title>The Global Catalogue of Microorganisms (GCM) 10K type strain sequencing project: providing services to taxonomists for standard genome sequencing and annotation.</title>
        <authorList>
            <consortium name="The Broad Institute Genomics Platform"/>
            <consortium name="The Broad Institute Genome Sequencing Center for Infectious Disease"/>
            <person name="Wu L."/>
            <person name="Ma J."/>
        </authorList>
    </citation>
    <scope>NUCLEOTIDE SEQUENCE [LARGE SCALE GENOMIC DNA]</scope>
    <source>
        <strain evidence="2 3">RDMS1</strain>
    </source>
</reference>
<evidence type="ECO:0000313" key="2">
    <source>
        <dbReference type="EMBL" id="MFC7188696.1"/>
    </source>
</evidence>
<feature type="transmembrane region" description="Helical" evidence="1">
    <location>
        <begin position="187"/>
        <end position="214"/>
    </location>
</feature>
<dbReference type="InterPro" id="IPR052348">
    <property type="entry name" value="Metallopeptidase_M50B"/>
</dbReference>
<keyword evidence="1" id="KW-0472">Membrane</keyword>
<organism evidence="2 3">
    <name type="scientific">Halocatena marina</name>
    <dbReference type="NCBI Taxonomy" id="2934937"/>
    <lineage>
        <taxon>Archaea</taxon>
        <taxon>Methanobacteriati</taxon>
        <taxon>Methanobacteriota</taxon>
        <taxon>Stenosarchaea group</taxon>
        <taxon>Halobacteria</taxon>
        <taxon>Halobacteriales</taxon>
        <taxon>Natronomonadaceae</taxon>
        <taxon>Halocatena</taxon>
    </lineage>
</organism>
<keyword evidence="2" id="KW-0378">Hydrolase</keyword>